<evidence type="ECO:0000256" key="1">
    <source>
        <dbReference type="SAM" id="Coils"/>
    </source>
</evidence>
<dbReference type="Proteomes" id="UP000199058">
    <property type="component" value="Unassembled WGS sequence"/>
</dbReference>
<dbReference type="RefSeq" id="WP_091961426.1">
    <property type="nucleotide sequence ID" value="NZ_FOLH01000003.1"/>
</dbReference>
<protein>
    <submittedName>
        <fullName evidence="2">Zinc-ribbon containing domain-containing protein</fullName>
    </submittedName>
</protein>
<organism evidence="2 3">
    <name type="scientific">Marinospirillum celere</name>
    <dbReference type="NCBI Taxonomy" id="1122252"/>
    <lineage>
        <taxon>Bacteria</taxon>
        <taxon>Pseudomonadati</taxon>
        <taxon>Pseudomonadota</taxon>
        <taxon>Gammaproteobacteria</taxon>
        <taxon>Oceanospirillales</taxon>
        <taxon>Oceanospirillaceae</taxon>
        <taxon>Marinospirillum</taxon>
    </lineage>
</organism>
<keyword evidence="1" id="KW-0175">Coiled coil</keyword>
<gene>
    <name evidence="2" type="ORF">SAMN05660443_1489</name>
</gene>
<proteinExistence type="predicted"/>
<sequence>MSDQAERLAQLYDQLVERLYKVRLEVEKTSEELDIDKEIERLVETEEELERVTREEAALLSQWMKRDLKDLRSHLASTEKGVKEWLAQETSMLSEQFMHWLRQVADPSLVDARTLQEDLDSREDPTLYHAGELAMAGLFACANCGKEIEVSYTHRLEPCHRCEERIFIRKTLDIQA</sequence>
<feature type="coiled-coil region" evidence="1">
    <location>
        <begin position="28"/>
        <end position="62"/>
    </location>
</feature>
<dbReference type="STRING" id="1122252.SAMN05660443_1489"/>
<accession>A0A1I1GLE7</accession>
<evidence type="ECO:0000313" key="2">
    <source>
        <dbReference type="EMBL" id="SFC12072.1"/>
    </source>
</evidence>
<keyword evidence="3" id="KW-1185">Reference proteome</keyword>
<dbReference type="Pfam" id="PF07295">
    <property type="entry name" value="DUF1451"/>
    <property type="match status" value="1"/>
</dbReference>
<evidence type="ECO:0000313" key="3">
    <source>
        <dbReference type="Proteomes" id="UP000199058"/>
    </source>
</evidence>
<dbReference type="OrthoDB" id="3174978at2"/>
<name>A0A1I1GLE7_9GAMM</name>
<dbReference type="InterPro" id="IPR009912">
    <property type="entry name" value="DUF1451"/>
</dbReference>
<reference evidence="2 3" key="1">
    <citation type="submission" date="2016-10" db="EMBL/GenBank/DDBJ databases">
        <authorList>
            <person name="de Groot N.N."/>
        </authorList>
    </citation>
    <scope>NUCLEOTIDE SEQUENCE [LARGE SCALE GENOMIC DNA]</scope>
    <source>
        <strain evidence="2 3">DSM 18438</strain>
    </source>
</reference>
<dbReference type="AlphaFoldDB" id="A0A1I1GLE7"/>
<dbReference type="EMBL" id="FOLH01000003">
    <property type="protein sequence ID" value="SFC12072.1"/>
    <property type="molecule type" value="Genomic_DNA"/>
</dbReference>